<evidence type="ECO:0000313" key="3">
    <source>
        <dbReference type="Proteomes" id="UP001497497"/>
    </source>
</evidence>
<dbReference type="Proteomes" id="UP001497497">
    <property type="component" value="Unassembled WGS sequence"/>
</dbReference>
<feature type="non-terminal residue" evidence="2">
    <location>
        <position position="1"/>
    </location>
</feature>
<feature type="compositionally biased region" description="Low complexity" evidence="1">
    <location>
        <begin position="304"/>
        <end position="318"/>
    </location>
</feature>
<feature type="region of interest" description="Disordered" evidence="1">
    <location>
        <begin position="304"/>
        <end position="331"/>
    </location>
</feature>
<comment type="caution">
    <text evidence="2">The sequence shown here is derived from an EMBL/GenBank/DDBJ whole genome shotgun (WGS) entry which is preliminary data.</text>
</comment>
<feature type="region of interest" description="Disordered" evidence="1">
    <location>
        <begin position="73"/>
        <end position="141"/>
    </location>
</feature>
<gene>
    <name evidence="2" type="ORF">GSLYS_00005189001</name>
</gene>
<feature type="compositionally biased region" description="Acidic residues" evidence="1">
    <location>
        <begin position="278"/>
        <end position="289"/>
    </location>
</feature>
<dbReference type="EMBL" id="CAXITT010000081">
    <property type="protein sequence ID" value="CAL1531064.1"/>
    <property type="molecule type" value="Genomic_DNA"/>
</dbReference>
<organism evidence="2 3">
    <name type="scientific">Lymnaea stagnalis</name>
    <name type="common">Great pond snail</name>
    <name type="synonym">Helix stagnalis</name>
    <dbReference type="NCBI Taxonomy" id="6523"/>
    <lineage>
        <taxon>Eukaryota</taxon>
        <taxon>Metazoa</taxon>
        <taxon>Spiralia</taxon>
        <taxon>Lophotrochozoa</taxon>
        <taxon>Mollusca</taxon>
        <taxon>Gastropoda</taxon>
        <taxon>Heterobranchia</taxon>
        <taxon>Euthyneura</taxon>
        <taxon>Panpulmonata</taxon>
        <taxon>Hygrophila</taxon>
        <taxon>Lymnaeoidea</taxon>
        <taxon>Lymnaeidae</taxon>
        <taxon>Lymnaea</taxon>
    </lineage>
</organism>
<sequence>GDLDLGLEVGNPYIVTVGAPALVNAGPDPEHTAPEPDLSLVKEECGGTLVTLNLREVIDLSDDDGCVVERERHLPNAPEVPHSCVDSQSTSRSIEDRISKPQLGDAVKNKEAQPVLSVDTDSCENPDPSSQPDLPHRSPKSFTTNIGTLKQQTASKALSVPVIKSPLTGQTVVLNSQQIDYIKNLEAKIKEDISRIIAGPLKRPQNTDTQVSCASHTKEPVVQRVAASQQKVLQDISQPCLSSSQTSSNSYTISVAVSPQQNNGSQIKNIDRVHMKEEPDDSVEVDDDAVSTCSSEVSHSSYVSGVSSSKTRRSSSSSFTQMKDQQAEPLSTRAQQAISLISSWTKEEVSTWLKAHNFDKVCPNLSCLDSKGLQRMAFEYHHD</sequence>
<feature type="non-terminal residue" evidence="2">
    <location>
        <position position="383"/>
    </location>
</feature>
<protein>
    <recommendedName>
        <fullName evidence="4">SAM domain-containing protein</fullName>
    </recommendedName>
</protein>
<feature type="compositionally biased region" description="Polar residues" evidence="1">
    <location>
        <begin position="256"/>
        <end position="268"/>
    </location>
</feature>
<evidence type="ECO:0000256" key="1">
    <source>
        <dbReference type="SAM" id="MobiDB-lite"/>
    </source>
</evidence>
<proteinExistence type="predicted"/>
<name>A0AAV2HB27_LYMST</name>
<keyword evidence="3" id="KW-1185">Reference proteome</keyword>
<feature type="compositionally biased region" description="Polar residues" evidence="1">
    <location>
        <begin position="319"/>
        <end position="331"/>
    </location>
</feature>
<reference evidence="2 3" key="1">
    <citation type="submission" date="2024-04" db="EMBL/GenBank/DDBJ databases">
        <authorList>
            <consortium name="Genoscope - CEA"/>
            <person name="William W."/>
        </authorList>
    </citation>
    <scope>NUCLEOTIDE SEQUENCE [LARGE SCALE GENOMIC DNA]</scope>
</reference>
<evidence type="ECO:0008006" key="4">
    <source>
        <dbReference type="Google" id="ProtNLM"/>
    </source>
</evidence>
<accession>A0AAV2HB27</accession>
<feature type="region of interest" description="Disordered" evidence="1">
    <location>
        <begin position="256"/>
        <end position="289"/>
    </location>
</feature>
<evidence type="ECO:0000313" key="2">
    <source>
        <dbReference type="EMBL" id="CAL1531064.1"/>
    </source>
</evidence>
<dbReference type="AlphaFoldDB" id="A0AAV2HB27"/>